<accession>A0A6J4SD38</accession>
<sequence length="179" mass="19027">MPVKPFAVIAVTAAIALGVGCGSDSTGDGVDSAGTQADQVVESLSPEARELLRRAEELAGRTARTGREYATGDTPPSVASQRLEDYATQGERLTEDVRDLPESDPARERIMKLSVQVTDTARELRAQAGTGKAPDPSALDDLLSGLQTEGEGVYDRYRDRLPAEARDEIGKAVDELAGR</sequence>
<organism evidence="2">
    <name type="scientific">uncultured Solirubrobacteraceae bacterium</name>
    <dbReference type="NCBI Taxonomy" id="1162706"/>
    <lineage>
        <taxon>Bacteria</taxon>
        <taxon>Bacillati</taxon>
        <taxon>Actinomycetota</taxon>
        <taxon>Thermoleophilia</taxon>
        <taxon>Solirubrobacterales</taxon>
        <taxon>Solirubrobacteraceae</taxon>
        <taxon>environmental samples</taxon>
    </lineage>
</organism>
<protein>
    <submittedName>
        <fullName evidence="2">Uncharacterized protein</fullName>
    </submittedName>
</protein>
<reference evidence="2" key="1">
    <citation type="submission" date="2020-02" db="EMBL/GenBank/DDBJ databases">
        <authorList>
            <person name="Meier V. D."/>
        </authorList>
    </citation>
    <scope>NUCLEOTIDE SEQUENCE</scope>
    <source>
        <strain evidence="2">AVDCRST_MAG53</strain>
    </source>
</reference>
<evidence type="ECO:0000313" key="2">
    <source>
        <dbReference type="EMBL" id="CAA9488602.1"/>
    </source>
</evidence>
<proteinExistence type="predicted"/>
<dbReference type="PROSITE" id="PS51257">
    <property type="entry name" value="PROKAR_LIPOPROTEIN"/>
    <property type="match status" value="1"/>
</dbReference>
<name>A0A6J4SD38_9ACTN</name>
<evidence type="ECO:0000256" key="1">
    <source>
        <dbReference type="SAM" id="MobiDB-lite"/>
    </source>
</evidence>
<gene>
    <name evidence="2" type="ORF">AVDCRST_MAG53-1151</name>
</gene>
<feature type="region of interest" description="Disordered" evidence="1">
    <location>
        <begin position="60"/>
        <end position="83"/>
    </location>
</feature>
<dbReference type="AlphaFoldDB" id="A0A6J4SD38"/>
<dbReference type="EMBL" id="CADCVR010000039">
    <property type="protein sequence ID" value="CAA9488602.1"/>
    <property type="molecule type" value="Genomic_DNA"/>
</dbReference>